<keyword evidence="2" id="KW-0539">Nucleus</keyword>
<comment type="subcellular location">
    <subcellularLocation>
        <location evidence="1">Nucleus</location>
    </subcellularLocation>
</comment>
<dbReference type="PANTHER" id="PTHR46235:SF3">
    <property type="entry name" value="PHD FINGER-CONTAINING PROTEIN DDB_G0268158"/>
    <property type="match status" value="1"/>
</dbReference>
<evidence type="ECO:0000313" key="5">
    <source>
        <dbReference type="Proteomes" id="UP000233551"/>
    </source>
</evidence>
<protein>
    <recommendedName>
        <fullName evidence="3">RFTS domain-containing protein</fullName>
    </recommendedName>
</protein>
<feature type="non-terminal residue" evidence="4">
    <location>
        <position position="67"/>
    </location>
</feature>
<dbReference type="InterPro" id="IPR022702">
    <property type="entry name" value="Cytosine_MeTrfase1_RFD"/>
</dbReference>
<comment type="caution">
    <text evidence="4">The sequence shown here is derived from an EMBL/GenBank/DDBJ whole genome shotgun (WGS) entry which is preliminary data.</text>
</comment>
<organism evidence="4 5">
    <name type="scientific">Punica granatum</name>
    <name type="common">Pomegranate</name>
    <dbReference type="NCBI Taxonomy" id="22663"/>
    <lineage>
        <taxon>Eukaryota</taxon>
        <taxon>Viridiplantae</taxon>
        <taxon>Streptophyta</taxon>
        <taxon>Embryophyta</taxon>
        <taxon>Tracheophyta</taxon>
        <taxon>Spermatophyta</taxon>
        <taxon>Magnoliopsida</taxon>
        <taxon>eudicotyledons</taxon>
        <taxon>Gunneridae</taxon>
        <taxon>Pentapetalae</taxon>
        <taxon>rosids</taxon>
        <taxon>malvids</taxon>
        <taxon>Myrtales</taxon>
        <taxon>Lythraceae</taxon>
        <taxon>Punica</taxon>
    </lineage>
</organism>
<proteinExistence type="predicted"/>
<evidence type="ECO:0000256" key="2">
    <source>
        <dbReference type="ARBA" id="ARBA00023242"/>
    </source>
</evidence>
<gene>
    <name evidence="4" type="ORF">CRG98_048998</name>
</gene>
<accession>A0A2I0HFZ9</accession>
<reference evidence="4 5" key="1">
    <citation type="submission" date="2017-11" db="EMBL/GenBank/DDBJ databases">
        <title>De-novo sequencing of pomegranate (Punica granatum L.) genome.</title>
        <authorList>
            <person name="Akparov Z."/>
            <person name="Amiraslanov A."/>
            <person name="Hajiyeva S."/>
            <person name="Abbasov M."/>
            <person name="Kaur K."/>
            <person name="Hamwieh A."/>
            <person name="Solovyev V."/>
            <person name="Salamov A."/>
            <person name="Braich B."/>
            <person name="Kosarev P."/>
            <person name="Mahmoud A."/>
            <person name="Hajiyev E."/>
            <person name="Babayeva S."/>
            <person name="Izzatullayeva V."/>
            <person name="Mammadov A."/>
            <person name="Mammadov A."/>
            <person name="Sharifova S."/>
            <person name="Ojaghi J."/>
            <person name="Eynullazada K."/>
            <person name="Bayramov B."/>
            <person name="Abdulazimova A."/>
            <person name="Shahmuradov I."/>
        </authorList>
    </citation>
    <scope>NUCLEOTIDE SEQUENCE [LARGE SCALE GENOMIC DNA]</scope>
    <source>
        <strain evidence="5">cv. AG2017</strain>
        <tissue evidence="4">Leaf</tissue>
    </source>
</reference>
<evidence type="ECO:0000259" key="3">
    <source>
        <dbReference type="Pfam" id="PF12047"/>
    </source>
</evidence>
<name>A0A2I0HFZ9_PUNGR</name>
<feature type="non-terminal residue" evidence="4">
    <location>
        <position position="1"/>
    </location>
</feature>
<dbReference type="EMBL" id="PGOL01032189">
    <property type="protein sequence ID" value="PKI26313.1"/>
    <property type="molecule type" value="Genomic_DNA"/>
</dbReference>
<evidence type="ECO:0000256" key="1">
    <source>
        <dbReference type="ARBA" id="ARBA00004123"/>
    </source>
</evidence>
<dbReference type="GO" id="GO:0005634">
    <property type="term" value="C:nucleus"/>
    <property type="evidence" value="ECO:0007669"/>
    <property type="project" value="UniProtKB-SubCell"/>
</dbReference>
<sequence>DSVNPDEDSSGPKGGVFLHGSADKGLKTIYREVQAWKIDLNNVSPEISVLSKDNCWFKLQKPRKSYE</sequence>
<dbReference type="STRING" id="22663.A0A2I0HFZ9"/>
<dbReference type="AlphaFoldDB" id="A0A2I0HFZ9"/>
<feature type="domain" description="RFTS" evidence="3">
    <location>
        <begin position="20"/>
        <end position="67"/>
    </location>
</feature>
<dbReference type="Proteomes" id="UP000233551">
    <property type="component" value="Unassembled WGS sequence"/>
</dbReference>
<dbReference type="PANTHER" id="PTHR46235">
    <property type="entry name" value="PHD FINGER-CONTAINING PROTEIN DDB_G0268158"/>
    <property type="match status" value="1"/>
</dbReference>
<evidence type="ECO:0000313" key="4">
    <source>
        <dbReference type="EMBL" id="PKI26313.1"/>
    </source>
</evidence>
<dbReference type="Pfam" id="PF12047">
    <property type="entry name" value="DNMT1-RFD"/>
    <property type="match status" value="1"/>
</dbReference>
<keyword evidence="5" id="KW-1185">Reference proteome</keyword>